<comment type="similarity">
    <text evidence="5">Belongs to the bacterial solute-binding protein PotD/PotF family.</text>
</comment>
<evidence type="ECO:0000313" key="8">
    <source>
        <dbReference type="Proteomes" id="UP001239680"/>
    </source>
</evidence>
<dbReference type="PRINTS" id="PR00909">
    <property type="entry name" value="SPERMDNBNDNG"/>
</dbReference>
<evidence type="ECO:0000256" key="3">
    <source>
        <dbReference type="ARBA" id="ARBA00022729"/>
    </source>
</evidence>
<keyword evidence="8" id="KW-1185">Reference proteome</keyword>
<dbReference type="Pfam" id="PF13416">
    <property type="entry name" value="SBP_bac_8"/>
    <property type="match status" value="1"/>
</dbReference>
<dbReference type="EMBL" id="JAVDBT010000013">
    <property type="protein sequence ID" value="MDQ2067461.1"/>
    <property type="molecule type" value="Genomic_DNA"/>
</dbReference>
<dbReference type="CDD" id="cd13590">
    <property type="entry name" value="PBP2_PotD_PotF_like"/>
    <property type="match status" value="1"/>
</dbReference>
<comment type="function">
    <text evidence="5">Required for the activity of the bacterial periplasmic transport system of putrescine.</text>
</comment>
<dbReference type="PIRSF" id="PIRSF019574">
    <property type="entry name" value="Periplasmic_polyamine_BP"/>
    <property type="match status" value="1"/>
</dbReference>
<keyword evidence="2 5" id="KW-0813">Transport</keyword>
<dbReference type="PANTHER" id="PTHR30222">
    <property type="entry name" value="SPERMIDINE/PUTRESCINE-BINDING PERIPLASMIC PROTEIN"/>
    <property type="match status" value="1"/>
</dbReference>
<dbReference type="RefSeq" id="WP_306681164.1">
    <property type="nucleotide sequence ID" value="NZ_JAVDBT010000013.1"/>
</dbReference>
<sequence>MKTMAWAIALTLSPAGAQAEGHLSLYNWLDYISPQVLVKFTEETGITVRLESYTSNEEMLAKIQAGTTSYDIVFPSVHMNDIMLRLGLLDKTGINTHPDFKNIDPSFLRTKLDSKGEYCLPYAWGTVGIFYNEAQTGPIASWEEFFAIPKKGLGPIALLDDKREVLAIGHFVNGTSVNSTDPDEIRAAADYILAQEAQIATFDYEAPTRLEDGPYVAAQAYVGMNAFYQDRPQIKYVIPTEGATMYQENMCVLASAPNRANAIKFMEFYLRPEIAALNVSHQFNSTPNIPANVLTPEAIRSQPSINVQGETHRRLQILEDLGTAIEHYDRAWNAIRPAP</sequence>
<organism evidence="7 8">
    <name type="scientific">Pseudogemmobacter lacusdianii</name>
    <dbReference type="NCBI Taxonomy" id="3069608"/>
    <lineage>
        <taxon>Bacteria</taxon>
        <taxon>Pseudomonadati</taxon>
        <taxon>Pseudomonadota</taxon>
        <taxon>Alphaproteobacteria</taxon>
        <taxon>Rhodobacterales</taxon>
        <taxon>Paracoccaceae</taxon>
        <taxon>Pseudogemmobacter</taxon>
    </lineage>
</organism>
<evidence type="ECO:0000256" key="1">
    <source>
        <dbReference type="ARBA" id="ARBA00004418"/>
    </source>
</evidence>
<comment type="caution">
    <text evidence="7">The sequence shown here is derived from an EMBL/GenBank/DDBJ whole genome shotgun (WGS) entry which is preliminary data.</text>
</comment>
<evidence type="ECO:0000256" key="5">
    <source>
        <dbReference type="PIRNR" id="PIRNR019574"/>
    </source>
</evidence>
<dbReference type="Proteomes" id="UP001239680">
    <property type="component" value="Unassembled WGS sequence"/>
</dbReference>
<name>A0ABU0W0E0_9RHOB</name>
<evidence type="ECO:0000256" key="2">
    <source>
        <dbReference type="ARBA" id="ARBA00022448"/>
    </source>
</evidence>
<feature type="chain" id="PRO_5045960092" description="Putrescine-binding periplasmic protein" evidence="6">
    <location>
        <begin position="20"/>
        <end position="339"/>
    </location>
</feature>
<evidence type="ECO:0000256" key="6">
    <source>
        <dbReference type="SAM" id="SignalP"/>
    </source>
</evidence>
<keyword evidence="4 5" id="KW-0574">Periplasm</keyword>
<dbReference type="InterPro" id="IPR006059">
    <property type="entry name" value="SBP"/>
</dbReference>
<dbReference type="SUPFAM" id="SSF53850">
    <property type="entry name" value="Periplasmic binding protein-like II"/>
    <property type="match status" value="1"/>
</dbReference>
<dbReference type="InterPro" id="IPR001188">
    <property type="entry name" value="Sperm_putr-bd"/>
</dbReference>
<dbReference type="PANTHER" id="PTHR30222:SF17">
    <property type="entry name" value="SPERMIDINE_PUTRESCINE-BINDING PERIPLASMIC PROTEIN"/>
    <property type="match status" value="1"/>
</dbReference>
<feature type="signal peptide" evidence="6">
    <location>
        <begin position="1"/>
        <end position="19"/>
    </location>
</feature>
<reference evidence="7 8" key="1">
    <citation type="submission" date="2023-08" db="EMBL/GenBank/DDBJ databases">
        <title>Characterization of two Paracoccaceae strains isolated from Phycosphere and proposal of Xinfangfangia lacusdiani sp. nov.</title>
        <authorList>
            <person name="Deng Y."/>
            <person name="Zhang Y.Q."/>
        </authorList>
    </citation>
    <scope>NUCLEOTIDE SEQUENCE [LARGE SCALE GENOMIC DNA]</scope>
    <source>
        <strain evidence="7 8">CPCC 101601</strain>
    </source>
</reference>
<comment type="subcellular location">
    <subcellularLocation>
        <location evidence="1 5">Periplasm</location>
    </subcellularLocation>
</comment>
<accession>A0ABU0W0E0</accession>
<protein>
    <recommendedName>
        <fullName evidence="5">Putrescine-binding periplasmic protein</fullName>
    </recommendedName>
</protein>
<dbReference type="Gene3D" id="3.40.190.10">
    <property type="entry name" value="Periplasmic binding protein-like II"/>
    <property type="match status" value="2"/>
</dbReference>
<evidence type="ECO:0000313" key="7">
    <source>
        <dbReference type="EMBL" id="MDQ2067461.1"/>
    </source>
</evidence>
<evidence type="ECO:0000256" key="4">
    <source>
        <dbReference type="ARBA" id="ARBA00022764"/>
    </source>
</evidence>
<keyword evidence="3 6" id="KW-0732">Signal</keyword>
<proteinExistence type="inferred from homology"/>
<gene>
    <name evidence="7" type="ORF">Q9295_13865</name>
</gene>